<feature type="compositionally biased region" description="Low complexity" evidence="2">
    <location>
        <begin position="10"/>
        <end position="26"/>
    </location>
</feature>
<dbReference type="SUPFAM" id="SSF46785">
    <property type="entry name" value="Winged helix' DNA-binding domain"/>
    <property type="match status" value="2"/>
</dbReference>
<protein>
    <recommendedName>
        <fullName evidence="7">Developmental regulator flbA</fullName>
    </recommendedName>
</protein>
<organism evidence="5 6">
    <name type="scientific">Sarocladium strictum</name>
    <name type="common">Black bundle disease fungus</name>
    <name type="synonym">Acremonium strictum</name>
    <dbReference type="NCBI Taxonomy" id="5046"/>
    <lineage>
        <taxon>Eukaryota</taxon>
        <taxon>Fungi</taxon>
        <taxon>Dikarya</taxon>
        <taxon>Ascomycota</taxon>
        <taxon>Pezizomycotina</taxon>
        <taxon>Sordariomycetes</taxon>
        <taxon>Hypocreomycetidae</taxon>
        <taxon>Hypocreales</taxon>
        <taxon>Sarocladiaceae</taxon>
        <taxon>Sarocladium</taxon>
    </lineage>
</organism>
<evidence type="ECO:0000313" key="6">
    <source>
        <dbReference type="Proteomes" id="UP001175261"/>
    </source>
</evidence>
<feature type="compositionally biased region" description="Low complexity" evidence="2">
    <location>
        <begin position="498"/>
        <end position="514"/>
    </location>
</feature>
<evidence type="ECO:0000259" key="3">
    <source>
        <dbReference type="PROSITE" id="PS50132"/>
    </source>
</evidence>
<evidence type="ECO:0000259" key="4">
    <source>
        <dbReference type="PROSITE" id="PS50186"/>
    </source>
</evidence>
<feature type="compositionally biased region" description="Low complexity" evidence="2">
    <location>
        <begin position="34"/>
        <end position="51"/>
    </location>
</feature>
<feature type="region of interest" description="Disordered" evidence="2">
    <location>
        <begin position="1"/>
        <end position="79"/>
    </location>
</feature>
<dbReference type="SMART" id="SM00315">
    <property type="entry name" value="RGS"/>
    <property type="match status" value="1"/>
</dbReference>
<dbReference type="EMBL" id="JAPDFR010000001">
    <property type="protein sequence ID" value="KAK0391298.1"/>
    <property type="molecule type" value="Genomic_DNA"/>
</dbReference>
<dbReference type="InterPro" id="IPR036390">
    <property type="entry name" value="WH_DNA-bd_sf"/>
</dbReference>
<dbReference type="CDD" id="cd08708">
    <property type="entry name" value="RGS_FLBA"/>
    <property type="match status" value="1"/>
</dbReference>
<dbReference type="SMART" id="SM00049">
    <property type="entry name" value="DEP"/>
    <property type="match status" value="2"/>
</dbReference>
<dbReference type="AlphaFoldDB" id="A0AA39GPQ9"/>
<dbReference type="InterPro" id="IPR000591">
    <property type="entry name" value="DEP_dom"/>
</dbReference>
<feature type="compositionally biased region" description="Polar residues" evidence="2">
    <location>
        <begin position="515"/>
        <end position="525"/>
    </location>
</feature>
<gene>
    <name evidence="5" type="ORF">NLU13_0799</name>
</gene>
<comment type="caution">
    <text evidence="5">The sequence shown here is derived from an EMBL/GenBank/DDBJ whole genome shotgun (WGS) entry which is preliminary data.</text>
</comment>
<dbReference type="InterPro" id="IPR058855">
    <property type="entry name" value="RGS1/SST2-like_Fungal-DR"/>
</dbReference>
<reference evidence="5" key="1">
    <citation type="submission" date="2022-10" db="EMBL/GenBank/DDBJ databases">
        <title>Determination and structural analysis of whole genome sequence of Sarocladium strictum F4-1.</title>
        <authorList>
            <person name="Hu L."/>
            <person name="Jiang Y."/>
        </authorList>
    </citation>
    <scope>NUCLEOTIDE SEQUENCE</scope>
    <source>
        <strain evidence="5">F4-1</strain>
    </source>
</reference>
<feature type="domain" description="DEP" evidence="4">
    <location>
        <begin position="405"/>
        <end position="491"/>
    </location>
</feature>
<dbReference type="InterPro" id="IPR036388">
    <property type="entry name" value="WH-like_DNA-bd_sf"/>
</dbReference>
<keyword evidence="1" id="KW-0734">Signal transduction inhibitor</keyword>
<dbReference type="Pfam" id="PF00610">
    <property type="entry name" value="DEP"/>
    <property type="match status" value="1"/>
</dbReference>
<dbReference type="GO" id="GO:0009968">
    <property type="term" value="P:negative regulation of signal transduction"/>
    <property type="evidence" value="ECO:0007669"/>
    <property type="project" value="UniProtKB-KW"/>
</dbReference>
<dbReference type="InterPro" id="IPR044926">
    <property type="entry name" value="RGS_subdomain_2"/>
</dbReference>
<evidence type="ECO:0000313" key="5">
    <source>
        <dbReference type="EMBL" id="KAK0391298.1"/>
    </source>
</evidence>
<dbReference type="GO" id="GO:0035556">
    <property type="term" value="P:intracellular signal transduction"/>
    <property type="evidence" value="ECO:0007669"/>
    <property type="project" value="InterPro"/>
</dbReference>
<evidence type="ECO:0000256" key="2">
    <source>
        <dbReference type="SAM" id="MobiDB-lite"/>
    </source>
</evidence>
<dbReference type="PROSITE" id="PS50132">
    <property type="entry name" value="RGS"/>
    <property type="match status" value="1"/>
</dbReference>
<feature type="region of interest" description="Disordered" evidence="2">
    <location>
        <begin position="144"/>
        <end position="196"/>
    </location>
</feature>
<proteinExistence type="predicted"/>
<sequence length="700" mass="77514">MAVQTTLDQLPSPHSSSDFRSLSPLSTNHPDQSPTPRSSVSSSRPIGSSFHPSPPLPSSTLPRPYSSALSGSAHKPQRSSSALLNFAAAALDKTQSAFANTLDPVVRPRQSNSALARLSLNTGSPSSSESVSPIKASAGASPVFYKGKTHTTPPSSSFALADPHPLDPPSQRYSETNPNTLPPLKLPATDSKMHQTSSRLLRMTDDDRPFTKDFKDLFATLIVSLLPLESHRVRLTKVDYTFLSEDAINNLGSLKFSQSNRMPDPKDPSRIVTTTTTTTFSMAKDMARSICQRFVEARFIESADGKLQQVYNMKGSVWQITPKGVAVLERFCSRNGIQQKQVSELSNLHSTQLVIMERDPQSDKLLHDRGTIEVIFRRFVGADGRNVKSSISAADSESLHDYRDGLTGVKMAGERKLNGKTYYNTFTGRATTDWLMDCSTIVDRRETNEVASLFVEYDLMEPVSTDRSYISQYPASTLFQPTKHAIYQISQRGKDVISGNSSRGRASESEGGSSQRNGITRDSNTQRLDKILNDPALRLLFRENLRDTHCEENLSFYQDVDEFVRSCKAAIRIAQKNPSATSMDGIKEIMAQAYSIYNAFLAPGSPCELNIDHQLRNNLATRMTKAVGQDVAMIDTLQEVNALFEDAQNAVFKLMASDSVPKFLRSPKYEHALRNYEFEMSSGSGSQRMIERSQSRSNRK</sequence>
<name>A0AA39GPQ9_SARSR</name>
<dbReference type="PANTHER" id="PTHR10845:SF192">
    <property type="entry name" value="DOUBLE HIT, ISOFORM B"/>
    <property type="match status" value="1"/>
</dbReference>
<dbReference type="PRINTS" id="PR01301">
    <property type="entry name" value="RGSPROTEIN"/>
</dbReference>
<evidence type="ECO:0008006" key="7">
    <source>
        <dbReference type="Google" id="ProtNLM"/>
    </source>
</evidence>
<dbReference type="PANTHER" id="PTHR10845">
    <property type="entry name" value="REGULATOR OF G PROTEIN SIGNALING"/>
    <property type="match status" value="1"/>
</dbReference>
<feature type="compositionally biased region" description="Low complexity" evidence="2">
    <location>
        <begin position="58"/>
        <end position="67"/>
    </location>
</feature>
<dbReference type="SUPFAM" id="SSF48097">
    <property type="entry name" value="Regulator of G-protein signaling, RGS"/>
    <property type="match status" value="1"/>
</dbReference>
<keyword evidence="6" id="KW-1185">Reference proteome</keyword>
<dbReference type="Pfam" id="PF25889">
    <property type="entry name" value="WHD_Fungal_DR"/>
    <property type="match status" value="1"/>
</dbReference>
<feature type="domain" description="RGS" evidence="3">
    <location>
        <begin position="527"/>
        <end position="673"/>
    </location>
</feature>
<dbReference type="Proteomes" id="UP001175261">
    <property type="component" value="Unassembled WGS sequence"/>
</dbReference>
<dbReference type="PROSITE" id="PS50186">
    <property type="entry name" value="DEP"/>
    <property type="match status" value="1"/>
</dbReference>
<feature type="region of interest" description="Disordered" evidence="2">
    <location>
        <begin position="493"/>
        <end position="525"/>
    </location>
</feature>
<dbReference type="InterPro" id="IPR016137">
    <property type="entry name" value="RGS"/>
</dbReference>
<dbReference type="InterPro" id="IPR036305">
    <property type="entry name" value="RGS_sf"/>
</dbReference>
<dbReference type="Pfam" id="PF00615">
    <property type="entry name" value="RGS"/>
    <property type="match status" value="1"/>
</dbReference>
<dbReference type="Gene3D" id="1.10.167.10">
    <property type="entry name" value="Regulator of G-protein Signalling 4, domain 2"/>
    <property type="match status" value="1"/>
</dbReference>
<dbReference type="CDD" id="cd04450">
    <property type="entry name" value="DEP_RGS7-like"/>
    <property type="match status" value="1"/>
</dbReference>
<dbReference type="Gene3D" id="1.10.10.10">
    <property type="entry name" value="Winged helix-like DNA-binding domain superfamily/Winged helix DNA-binding domain"/>
    <property type="match status" value="2"/>
</dbReference>
<accession>A0AA39GPQ9</accession>
<evidence type="ECO:0000256" key="1">
    <source>
        <dbReference type="ARBA" id="ARBA00022700"/>
    </source>
</evidence>